<feature type="region of interest" description="Disordered" evidence="1">
    <location>
        <begin position="276"/>
        <end position="380"/>
    </location>
</feature>
<gene>
    <name evidence="3" type="primary">RvY_05858-1</name>
    <name evidence="3" type="synonym">RvY_05858.1</name>
    <name evidence="3" type="ORF">RvY_05858</name>
</gene>
<feature type="compositionally biased region" description="Polar residues" evidence="1">
    <location>
        <begin position="371"/>
        <end position="380"/>
    </location>
</feature>
<evidence type="ECO:0000259" key="2">
    <source>
        <dbReference type="PROSITE" id="PS50826"/>
    </source>
</evidence>
<dbReference type="Pfam" id="PF02759">
    <property type="entry name" value="RUN"/>
    <property type="match status" value="1"/>
</dbReference>
<feature type="compositionally biased region" description="Polar residues" evidence="1">
    <location>
        <begin position="326"/>
        <end position="356"/>
    </location>
</feature>
<dbReference type="Proteomes" id="UP000186922">
    <property type="component" value="Unassembled WGS sequence"/>
</dbReference>
<dbReference type="CDD" id="cd17685">
    <property type="entry name" value="RUN_RUSC"/>
    <property type="match status" value="1"/>
</dbReference>
<feature type="compositionally biased region" description="Acidic residues" evidence="1">
    <location>
        <begin position="300"/>
        <end position="310"/>
    </location>
</feature>
<dbReference type="Gene3D" id="1.20.58.900">
    <property type="match status" value="1"/>
</dbReference>
<dbReference type="SUPFAM" id="SSF140741">
    <property type="entry name" value="RUN domain-like"/>
    <property type="match status" value="1"/>
</dbReference>
<dbReference type="AlphaFoldDB" id="A0A1D1UZH9"/>
<proteinExistence type="predicted"/>
<dbReference type="PROSITE" id="PS50826">
    <property type="entry name" value="RUN"/>
    <property type="match status" value="1"/>
</dbReference>
<dbReference type="InterPro" id="IPR037213">
    <property type="entry name" value="Run_dom_sf"/>
</dbReference>
<feature type="region of interest" description="Disordered" evidence="1">
    <location>
        <begin position="414"/>
        <end position="441"/>
    </location>
</feature>
<comment type="caution">
    <text evidence="3">The sequence shown here is derived from an EMBL/GenBank/DDBJ whole genome shotgun (WGS) entry which is preliminary data.</text>
</comment>
<feature type="compositionally biased region" description="Polar residues" evidence="1">
    <location>
        <begin position="786"/>
        <end position="805"/>
    </location>
</feature>
<evidence type="ECO:0000313" key="4">
    <source>
        <dbReference type="Proteomes" id="UP000186922"/>
    </source>
</evidence>
<feature type="compositionally biased region" description="Polar residues" evidence="1">
    <location>
        <begin position="818"/>
        <end position="845"/>
    </location>
</feature>
<feature type="region of interest" description="Disordered" evidence="1">
    <location>
        <begin position="770"/>
        <end position="845"/>
    </location>
</feature>
<evidence type="ECO:0000313" key="3">
    <source>
        <dbReference type="EMBL" id="GAU94010.1"/>
    </source>
</evidence>
<accession>A0A1D1UZH9</accession>
<feature type="region of interest" description="Disordered" evidence="1">
    <location>
        <begin position="125"/>
        <end position="152"/>
    </location>
</feature>
<dbReference type="EMBL" id="BDGG01000002">
    <property type="protein sequence ID" value="GAU94010.1"/>
    <property type="molecule type" value="Genomic_DNA"/>
</dbReference>
<sequence>MGKFMAAASPIGVDMLECNRPWNAPASDDIPSRSTDGELMADSASDLRLCLGLNTTATAAVPSSAHSLLSTPLFPDLAYGFSLPQNFSLSCTAEQLDNYYRTSADVDCSDSLGGHFSSPDFALTSSSSYRNTDNRPNKNLLTISLPPQPTQKNEKMDVETFMHHSQYHHRDWNKLTNVSSETNGDIDLSDISLRFSPIKSLPSDSFPVYTSSVEGDSSLSSSTEELKRITHQQGKIGGAPTRHNYYTLFQDAETSFSASTHKRALSDSGTASITTRTTQAFTRQVSQESPSGNKMKCWTDVEDYDGEEQEKDTVASLNSKDDKPRSSSMPKFPSNQAEQNNSGNVTSGYSSATSATDYRPQLLKPTHRVKQSPSLPLNIEKQTALPTPVITGTSASRPTVFIPRDRYSAPDLKFLAQPQPPPVKQPTPVRQQRSSLSCPDNLNKATAPIRINNVEDWESLQILLPKAFRNVLAKSEKQAQRKNTTRRAHSLQCIPSLPTSMLEEENVCPTCYKLQRGFSARDAPANMITSSCDCSTPSSSISSENQNSSQMTGDVNFRTKSPPAIPVRTVFPSVSSTYACKDPSHSPRLPFSPSANLMEFSRQPAQLVINLSQKQELVTLVKAAAMGLVGYRQIRREHLDNLSNVIEEHFTTALHNLLEDGLKEGYTVWSMVKRCSPTLYRQHLCSMIDSNSQLVTDHGRFHAFIKELMRLGDLNAWMLQLTHGRNDTSTLRHFYSMNGFLFLANSVTKDLWDDLMDTLVCLSDMSSRSVSESMSQSQSQPAHSPRYQQTPLRSPNEQHASSNSVKRLVSKLGRQISLLPSQPTREMVSKKQSTSEPPSQQQKMSVEQLLNFQPHLHMSSRWSEWTLGGATGHEAFVGRQLTPKTINVSDRQISSTGSKSRKSPSMINIRSLLS</sequence>
<keyword evidence="4" id="KW-1185">Reference proteome</keyword>
<name>A0A1D1UZH9_RAMVA</name>
<organism evidence="3 4">
    <name type="scientific">Ramazzottius varieornatus</name>
    <name type="common">Water bear</name>
    <name type="synonym">Tardigrade</name>
    <dbReference type="NCBI Taxonomy" id="947166"/>
    <lineage>
        <taxon>Eukaryota</taxon>
        <taxon>Metazoa</taxon>
        <taxon>Ecdysozoa</taxon>
        <taxon>Tardigrada</taxon>
        <taxon>Eutardigrada</taxon>
        <taxon>Parachela</taxon>
        <taxon>Hypsibioidea</taxon>
        <taxon>Ramazzottiidae</taxon>
        <taxon>Ramazzottius</taxon>
    </lineage>
</organism>
<feature type="compositionally biased region" description="Low complexity" evidence="1">
    <location>
        <begin position="770"/>
        <end position="780"/>
    </location>
</feature>
<dbReference type="OrthoDB" id="9884296at2759"/>
<dbReference type="InterPro" id="IPR004012">
    <property type="entry name" value="Run_dom"/>
</dbReference>
<protein>
    <recommendedName>
        <fullName evidence="2">RUN domain-containing protein</fullName>
    </recommendedName>
</protein>
<reference evidence="3 4" key="1">
    <citation type="journal article" date="2016" name="Nat. Commun.">
        <title>Extremotolerant tardigrade genome and improved radiotolerance of human cultured cells by tardigrade-unique protein.</title>
        <authorList>
            <person name="Hashimoto T."/>
            <person name="Horikawa D.D."/>
            <person name="Saito Y."/>
            <person name="Kuwahara H."/>
            <person name="Kozuka-Hata H."/>
            <person name="Shin-I T."/>
            <person name="Minakuchi Y."/>
            <person name="Ohishi K."/>
            <person name="Motoyama A."/>
            <person name="Aizu T."/>
            <person name="Enomoto A."/>
            <person name="Kondo K."/>
            <person name="Tanaka S."/>
            <person name="Hara Y."/>
            <person name="Koshikawa S."/>
            <person name="Sagara H."/>
            <person name="Miura T."/>
            <person name="Yokobori S."/>
            <person name="Miyagawa K."/>
            <person name="Suzuki Y."/>
            <person name="Kubo T."/>
            <person name="Oyama M."/>
            <person name="Kohara Y."/>
            <person name="Fujiyama A."/>
            <person name="Arakawa K."/>
            <person name="Katayama T."/>
            <person name="Toyoda A."/>
            <person name="Kunieda T."/>
        </authorList>
    </citation>
    <scope>NUCLEOTIDE SEQUENCE [LARGE SCALE GENOMIC DNA]</scope>
    <source>
        <strain evidence="3 4">YOKOZUNA-1</strain>
    </source>
</reference>
<evidence type="ECO:0000256" key="1">
    <source>
        <dbReference type="SAM" id="MobiDB-lite"/>
    </source>
</evidence>
<feature type="domain" description="RUN" evidence="2">
    <location>
        <begin position="641"/>
        <end position="775"/>
    </location>
</feature>
<feature type="region of interest" description="Disordered" evidence="1">
    <location>
        <begin position="888"/>
        <end position="907"/>
    </location>
</feature>
<feature type="compositionally biased region" description="Polar residues" evidence="1">
    <location>
        <begin position="276"/>
        <end position="292"/>
    </location>
</feature>